<dbReference type="SUPFAM" id="SSF55729">
    <property type="entry name" value="Acyl-CoA N-acyltransferases (Nat)"/>
    <property type="match status" value="1"/>
</dbReference>
<dbReference type="InterPro" id="IPR000182">
    <property type="entry name" value="GNAT_dom"/>
</dbReference>
<dbReference type="Gene3D" id="3.40.630.30">
    <property type="match status" value="1"/>
</dbReference>
<accession>A0ABS1VPP2</accession>
<dbReference type="RefSeq" id="WP_202992009.1">
    <property type="nucleotide sequence ID" value="NZ_JAENHO010000004.1"/>
</dbReference>
<keyword evidence="3" id="KW-1185">Reference proteome</keyword>
<proteinExistence type="predicted"/>
<reference evidence="2 3" key="1">
    <citation type="submission" date="2021-01" db="EMBL/GenBank/DDBJ databases">
        <title>Actinoplanes sp. nov. LDG1-01 isolated from lichen.</title>
        <authorList>
            <person name="Saeng-In P."/>
            <person name="Phongsopitanun W."/>
            <person name="Kanchanasin P."/>
            <person name="Yuki M."/>
            <person name="Kudo T."/>
            <person name="Ohkuma M."/>
            <person name="Tanasupawat S."/>
        </authorList>
    </citation>
    <scope>NUCLEOTIDE SEQUENCE [LARGE SCALE GENOMIC DNA]</scope>
    <source>
        <strain evidence="2 3">LDG1-01</strain>
    </source>
</reference>
<evidence type="ECO:0000313" key="3">
    <source>
        <dbReference type="Proteomes" id="UP000598996"/>
    </source>
</evidence>
<feature type="domain" description="N-acetyltransferase" evidence="1">
    <location>
        <begin position="4"/>
        <end position="156"/>
    </location>
</feature>
<dbReference type="PANTHER" id="PTHR43328">
    <property type="entry name" value="ACETYLTRANSFERASE-RELATED"/>
    <property type="match status" value="1"/>
</dbReference>
<organism evidence="2 3">
    <name type="scientific">Paractinoplanes lichenicola</name>
    <dbReference type="NCBI Taxonomy" id="2802976"/>
    <lineage>
        <taxon>Bacteria</taxon>
        <taxon>Bacillati</taxon>
        <taxon>Actinomycetota</taxon>
        <taxon>Actinomycetes</taxon>
        <taxon>Micromonosporales</taxon>
        <taxon>Micromonosporaceae</taxon>
        <taxon>Paractinoplanes</taxon>
    </lineage>
</organism>
<dbReference type="Pfam" id="PF13302">
    <property type="entry name" value="Acetyltransf_3"/>
    <property type="match status" value="1"/>
</dbReference>
<dbReference type="EMBL" id="JAENHO010000004">
    <property type="protein sequence ID" value="MBL7255496.1"/>
    <property type="molecule type" value="Genomic_DNA"/>
</dbReference>
<dbReference type="Proteomes" id="UP000598996">
    <property type="component" value="Unassembled WGS sequence"/>
</dbReference>
<protein>
    <submittedName>
        <fullName evidence="2">GNAT family N-acetyltransferase</fullName>
    </submittedName>
</protein>
<sequence>MTEVKLRPLEDGDMDALFELMRDPESVRMAAFVGRDPDDRAAFDAHMARIRSRTDVTNRAVTLDGRLVGSIAAFVIEGDTEVTYWIDRAFWGQGIAGRALALLLQEVPVRPLFGRAASDNLASLTVLRRAGFQEVGTGVDFARARGTEIEETILRLDS</sequence>
<name>A0ABS1VPP2_9ACTN</name>
<evidence type="ECO:0000313" key="2">
    <source>
        <dbReference type="EMBL" id="MBL7255496.1"/>
    </source>
</evidence>
<comment type="caution">
    <text evidence="2">The sequence shown here is derived from an EMBL/GenBank/DDBJ whole genome shotgun (WGS) entry which is preliminary data.</text>
</comment>
<dbReference type="PROSITE" id="PS51186">
    <property type="entry name" value="GNAT"/>
    <property type="match status" value="1"/>
</dbReference>
<evidence type="ECO:0000259" key="1">
    <source>
        <dbReference type="PROSITE" id="PS51186"/>
    </source>
</evidence>
<dbReference type="InterPro" id="IPR016181">
    <property type="entry name" value="Acyl_CoA_acyltransferase"/>
</dbReference>
<dbReference type="PANTHER" id="PTHR43328:SF1">
    <property type="entry name" value="N-ACETYLTRANSFERASE DOMAIN-CONTAINING PROTEIN"/>
    <property type="match status" value="1"/>
</dbReference>
<gene>
    <name evidence="2" type="ORF">JKJ07_14420</name>
</gene>